<comment type="caution">
    <text evidence="4">The sequence shown here is derived from an EMBL/GenBank/DDBJ whole genome shotgun (WGS) entry which is preliminary data.</text>
</comment>
<keyword evidence="2" id="KW-0833">Ubl conjugation pathway</keyword>
<feature type="domain" description="UBC core" evidence="3">
    <location>
        <begin position="69"/>
        <end position="217"/>
    </location>
</feature>
<evidence type="ECO:0000256" key="2">
    <source>
        <dbReference type="ARBA" id="ARBA00022786"/>
    </source>
</evidence>
<protein>
    <recommendedName>
        <fullName evidence="3">UBC core domain-containing protein</fullName>
    </recommendedName>
</protein>
<dbReference type="InterPro" id="IPR000608">
    <property type="entry name" value="UBC"/>
</dbReference>
<evidence type="ECO:0000313" key="4">
    <source>
        <dbReference type="EMBL" id="THF97619.1"/>
    </source>
</evidence>
<keyword evidence="5" id="KW-1185">Reference proteome</keyword>
<keyword evidence="1" id="KW-0808">Transferase</keyword>
<reference evidence="4 5" key="1">
    <citation type="journal article" date="2018" name="Proc. Natl. Acad. Sci. U.S.A.">
        <title>Draft genome sequence of Camellia sinensis var. sinensis provides insights into the evolution of the tea genome and tea quality.</title>
        <authorList>
            <person name="Wei C."/>
            <person name="Yang H."/>
            <person name="Wang S."/>
            <person name="Zhao J."/>
            <person name="Liu C."/>
            <person name="Gao L."/>
            <person name="Xia E."/>
            <person name="Lu Y."/>
            <person name="Tai Y."/>
            <person name="She G."/>
            <person name="Sun J."/>
            <person name="Cao H."/>
            <person name="Tong W."/>
            <person name="Gao Q."/>
            <person name="Li Y."/>
            <person name="Deng W."/>
            <person name="Jiang X."/>
            <person name="Wang W."/>
            <person name="Chen Q."/>
            <person name="Zhang S."/>
            <person name="Li H."/>
            <person name="Wu J."/>
            <person name="Wang P."/>
            <person name="Li P."/>
            <person name="Shi C."/>
            <person name="Zheng F."/>
            <person name="Jian J."/>
            <person name="Huang B."/>
            <person name="Shan D."/>
            <person name="Shi M."/>
            <person name="Fang C."/>
            <person name="Yue Y."/>
            <person name="Li F."/>
            <person name="Li D."/>
            <person name="Wei S."/>
            <person name="Han B."/>
            <person name="Jiang C."/>
            <person name="Yin Y."/>
            <person name="Xia T."/>
            <person name="Zhang Z."/>
            <person name="Bennetzen J.L."/>
            <person name="Zhao S."/>
            <person name="Wan X."/>
        </authorList>
    </citation>
    <scope>NUCLEOTIDE SEQUENCE [LARGE SCALE GENOMIC DNA]</scope>
    <source>
        <strain evidence="5">cv. Shuchazao</strain>
        <tissue evidence="4">Leaf</tissue>
    </source>
</reference>
<proteinExistence type="predicted"/>
<dbReference type="GO" id="GO:0061631">
    <property type="term" value="F:ubiquitin conjugating enzyme activity"/>
    <property type="evidence" value="ECO:0007669"/>
    <property type="project" value="TreeGrafter"/>
</dbReference>
<dbReference type="SMART" id="SM00212">
    <property type="entry name" value="UBCc"/>
    <property type="match status" value="1"/>
</dbReference>
<dbReference type="STRING" id="542762.A0A4S4D5H3"/>
<evidence type="ECO:0000313" key="5">
    <source>
        <dbReference type="Proteomes" id="UP000306102"/>
    </source>
</evidence>
<organism evidence="4 5">
    <name type="scientific">Camellia sinensis var. sinensis</name>
    <name type="common">China tea</name>
    <dbReference type="NCBI Taxonomy" id="542762"/>
    <lineage>
        <taxon>Eukaryota</taxon>
        <taxon>Viridiplantae</taxon>
        <taxon>Streptophyta</taxon>
        <taxon>Embryophyta</taxon>
        <taxon>Tracheophyta</taxon>
        <taxon>Spermatophyta</taxon>
        <taxon>Magnoliopsida</taxon>
        <taxon>eudicotyledons</taxon>
        <taxon>Gunneridae</taxon>
        <taxon>Pentapetalae</taxon>
        <taxon>asterids</taxon>
        <taxon>Ericales</taxon>
        <taxon>Theaceae</taxon>
        <taxon>Camellia</taxon>
    </lineage>
</organism>
<accession>A0A4S4D5H3</accession>
<dbReference type="Pfam" id="PF00179">
    <property type="entry name" value="UQ_con"/>
    <property type="match status" value="1"/>
</dbReference>
<dbReference type="AlphaFoldDB" id="A0A4S4D5H3"/>
<dbReference type="PANTHER" id="PTHR46116">
    <property type="entry name" value="(E3-INDEPENDENT) E2 UBIQUITIN-CONJUGATING ENZYME"/>
    <property type="match status" value="1"/>
</dbReference>
<dbReference type="PROSITE" id="PS50127">
    <property type="entry name" value="UBC_2"/>
    <property type="match status" value="1"/>
</dbReference>
<gene>
    <name evidence="4" type="ORF">TEA_015684</name>
</gene>
<dbReference type="EMBL" id="SDRB02012469">
    <property type="protein sequence ID" value="THF97619.1"/>
    <property type="molecule type" value="Genomic_DNA"/>
</dbReference>
<name>A0A4S4D5H3_CAMSN</name>
<dbReference type="Gene3D" id="3.10.110.10">
    <property type="entry name" value="Ubiquitin Conjugating Enzyme"/>
    <property type="match status" value="1"/>
</dbReference>
<sequence>MEIDVSGFEANNNNNSHGEIEEIEDEIDKRFKCFKNFDITSDPPSDHHFSHHKKSTNNNKHVFFGSNNSLAKNLQKEWKVLETNLPDFILVRAYQNRIDLMRAAVIGPPNTPYNHGVFFFDIVFPSNYPAMPPKLFYHSNGLDLNPNLHPDGKVSLRLLQKWNPKQSNLLQLLVSIPCLVLNSKPCLNQFHRLYLFYELEVLKYNKNAFMLTCEAMMRTLQMPPRHFKDFVAGHFRQRAHPILLKYKEHMDEDESECMRQSFLKLLKAFEENGAYCKHHLISQTGMDDSRNKENQSPKSFKLFKNFGIIINPRPENRFTMSKSWKALKNVHRTKYILLWKQKCRNDESGRR</sequence>
<dbReference type="Proteomes" id="UP000306102">
    <property type="component" value="Unassembled WGS sequence"/>
</dbReference>
<evidence type="ECO:0000259" key="3">
    <source>
        <dbReference type="PROSITE" id="PS50127"/>
    </source>
</evidence>
<dbReference type="PANTHER" id="PTHR46116:SF13">
    <property type="entry name" value="UBIQUITIN-CONJUGATING ENZYME E2 24-RELATED"/>
    <property type="match status" value="1"/>
</dbReference>
<dbReference type="InterPro" id="IPR016135">
    <property type="entry name" value="UBQ-conjugating_enzyme/RWD"/>
</dbReference>
<dbReference type="SUPFAM" id="SSF54495">
    <property type="entry name" value="UBC-like"/>
    <property type="match status" value="1"/>
</dbReference>
<evidence type="ECO:0000256" key="1">
    <source>
        <dbReference type="ARBA" id="ARBA00022679"/>
    </source>
</evidence>